<feature type="region of interest" description="Disordered" evidence="7">
    <location>
        <begin position="30"/>
        <end position="67"/>
    </location>
</feature>
<dbReference type="AlphaFoldDB" id="A0A8B8AS77"/>
<dbReference type="PANTHER" id="PTHR14074:SF16">
    <property type="entry name" value="ANTIVIRAL INNATE IMMUNE RESPONSE RECEPTOR RIG-I"/>
    <property type="match status" value="1"/>
</dbReference>
<dbReference type="Pfam" id="PF00271">
    <property type="entry name" value="Helicase_C"/>
    <property type="match status" value="1"/>
</dbReference>
<dbReference type="PROSITE" id="PS51194">
    <property type="entry name" value="HELICASE_CTER"/>
    <property type="match status" value="1"/>
</dbReference>
<reference evidence="12" key="1">
    <citation type="submission" date="2025-08" db="UniProtKB">
        <authorList>
            <consortium name="RefSeq"/>
        </authorList>
    </citation>
    <scope>IDENTIFICATION</scope>
    <source>
        <tissue evidence="12">Whole sample</tissue>
    </source>
</reference>
<evidence type="ECO:0000256" key="7">
    <source>
        <dbReference type="SAM" id="MobiDB-lite"/>
    </source>
</evidence>
<dbReference type="PANTHER" id="PTHR14074">
    <property type="entry name" value="HELICASE WITH DEATH DOMAIN-RELATED"/>
    <property type="match status" value="1"/>
</dbReference>
<proteinExistence type="inferred from homology"/>
<feature type="domain" description="RLR CTR" evidence="10">
    <location>
        <begin position="660"/>
        <end position="788"/>
    </location>
</feature>
<dbReference type="SMART" id="SM00487">
    <property type="entry name" value="DEXDc"/>
    <property type="match status" value="1"/>
</dbReference>
<organism evidence="11 12">
    <name type="scientific">Crassostrea virginica</name>
    <name type="common">Eastern oyster</name>
    <dbReference type="NCBI Taxonomy" id="6565"/>
    <lineage>
        <taxon>Eukaryota</taxon>
        <taxon>Metazoa</taxon>
        <taxon>Spiralia</taxon>
        <taxon>Lophotrochozoa</taxon>
        <taxon>Mollusca</taxon>
        <taxon>Bivalvia</taxon>
        <taxon>Autobranchia</taxon>
        <taxon>Pteriomorphia</taxon>
        <taxon>Ostreida</taxon>
        <taxon>Ostreoidea</taxon>
        <taxon>Ostreidae</taxon>
        <taxon>Crassostrea</taxon>
    </lineage>
</organism>
<dbReference type="GO" id="GO:0003724">
    <property type="term" value="F:RNA helicase activity"/>
    <property type="evidence" value="ECO:0007669"/>
    <property type="project" value="UniProtKB-EC"/>
</dbReference>
<dbReference type="GO" id="GO:0045087">
    <property type="term" value="P:innate immune response"/>
    <property type="evidence" value="ECO:0007669"/>
    <property type="project" value="UniProtKB-KW"/>
</dbReference>
<dbReference type="InterPro" id="IPR051363">
    <property type="entry name" value="RLR_Helicase"/>
</dbReference>
<dbReference type="InterPro" id="IPR011545">
    <property type="entry name" value="DEAD/DEAH_box_helicase_dom"/>
</dbReference>
<evidence type="ECO:0000313" key="11">
    <source>
        <dbReference type="Proteomes" id="UP000694844"/>
    </source>
</evidence>
<keyword evidence="11" id="KW-1185">Reference proteome</keyword>
<dbReference type="Gene3D" id="1.20.1320.30">
    <property type="match status" value="1"/>
</dbReference>
<dbReference type="SUPFAM" id="SSF52540">
    <property type="entry name" value="P-loop containing nucleoside triphosphate hydrolases"/>
    <property type="match status" value="1"/>
</dbReference>
<dbReference type="PROSITE" id="PS51789">
    <property type="entry name" value="RLR_CTR"/>
    <property type="match status" value="1"/>
</dbReference>
<dbReference type="InterPro" id="IPR021673">
    <property type="entry name" value="RLR_CTR"/>
</dbReference>
<feature type="domain" description="Helicase C-terminal" evidence="9">
    <location>
        <begin position="479"/>
        <end position="644"/>
    </location>
</feature>
<dbReference type="InterPro" id="IPR027417">
    <property type="entry name" value="P-loop_NTPase"/>
</dbReference>
<evidence type="ECO:0000313" key="12">
    <source>
        <dbReference type="RefSeq" id="XP_022293503.1"/>
    </source>
</evidence>
<keyword evidence="3" id="KW-0547">Nucleotide-binding</keyword>
<evidence type="ECO:0000256" key="4">
    <source>
        <dbReference type="ARBA" id="ARBA00022840"/>
    </source>
</evidence>
<gene>
    <name evidence="12" type="primary">LOC111104065</name>
</gene>
<evidence type="ECO:0000259" key="9">
    <source>
        <dbReference type="PROSITE" id="PS51194"/>
    </source>
</evidence>
<evidence type="ECO:0000256" key="3">
    <source>
        <dbReference type="ARBA" id="ARBA00022741"/>
    </source>
</evidence>
<dbReference type="GO" id="GO:0005524">
    <property type="term" value="F:ATP binding"/>
    <property type="evidence" value="ECO:0007669"/>
    <property type="project" value="UniProtKB-KW"/>
</dbReference>
<evidence type="ECO:0000256" key="2">
    <source>
        <dbReference type="ARBA" id="ARBA00022588"/>
    </source>
</evidence>
<dbReference type="OrthoDB" id="416741at2759"/>
<accession>A0A8B8AS77</accession>
<dbReference type="GO" id="GO:0003676">
    <property type="term" value="F:nucleic acid binding"/>
    <property type="evidence" value="ECO:0007669"/>
    <property type="project" value="InterPro"/>
</dbReference>
<protein>
    <submittedName>
        <fullName evidence="12">Interferon-induced helicase C domain-containing protein 1-like</fullName>
    </submittedName>
</protein>
<keyword evidence="5" id="KW-0391">Immunity</keyword>
<dbReference type="GeneID" id="111104065"/>
<evidence type="ECO:0000256" key="5">
    <source>
        <dbReference type="ARBA" id="ARBA00022859"/>
    </source>
</evidence>
<dbReference type="Proteomes" id="UP000694844">
    <property type="component" value="Chromosome 7"/>
</dbReference>
<dbReference type="Gene3D" id="3.40.50.300">
    <property type="entry name" value="P-loop containing nucleotide triphosphate hydrolases"/>
    <property type="match status" value="2"/>
</dbReference>
<sequence length="797" mass="90354">MSSKPPKDSDADVDEMDTDELDLICIPKAIPGPSCLGPKQNVERTDDIDEESLLESPMDCSDDDDLKTSSDFLLLLDEEDESEEGNENSKPRGLELREYQKELSEKALQGKSTIICSGTGTGKTRVAFAILDDHIKNFKGSVEPKVVLIAPTVPLVNQHYIILRQLLPDLVEKTMKITGESERSEQLHMFVNEYQVFLLTPDILKNSICPEKDEFILSKFSLMILDECHHACKGHSYNRILLQYHIMKSKGESPLPQIVGLTATLGTNKANTADQAKEHIVQVMANLDVCDLSTVVKNKNDPHLCRDGVNVEKTKLEQDVENDPVHRRIVKVMTDIEKIIDKEKGNLSKENEDEGEILKTLLRKPDPTKTLDARKNSPAYMQWCCHLQEKAVPVQARMPEISNTLRIGGEYLKMLSELLEVNDCLTGDIARNVLENEIVNRKIEKEDRFGKLIISLLSSLKNTSSTTEKQSSETKSKKNITVLLEKLEESVMNGGSDESSGTQFIVFVKTIEVAKQLKELLASEKAYKCEHLIGTRAMSQTDQLVTLESFKTKEIQGIVATSVAEEGIDIPDCDLVILYNYIGNEVSYKQAMGRARKLKARILVLGKPSDYDRETVNTARIRYMEEAIEMIKSEDIEKEIKSIQENMVAEEELRLLTSSQKEQKPDVASDYLLLCKCGHFKIDCGTVRLIEQVNYAVLDVEIWDKIEEKPLAKKPTVKDLIMQSEWYHTGCNQKLGTIFLYKNVRVPYLAQKSFSFQLKSDDKRRELVNKWNKLPFQVPAINMKELLEYQKALMKKN</sequence>
<evidence type="ECO:0000256" key="6">
    <source>
        <dbReference type="ARBA" id="ARBA00049390"/>
    </source>
</evidence>
<evidence type="ECO:0000259" key="8">
    <source>
        <dbReference type="PROSITE" id="PS51192"/>
    </source>
</evidence>
<dbReference type="SMART" id="SM00490">
    <property type="entry name" value="HELICc"/>
    <property type="match status" value="1"/>
</dbReference>
<keyword evidence="4" id="KW-0067">ATP-binding</keyword>
<dbReference type="RefSeq" id="XP_022293503.1">
    <property type="nucleotide sequence ID" value="XM_022437795.1"/>
</dbReference>
<comment type="similarity">
    <text evidence="1">Belongs to the helicase family. RLR subfamily.</text>
</comment>
<dbReference type="Pfam" id="PF00270">
    <property type="entry name" value="DEAD"/>
    <property type="match status" value="1"/>
</dbReference>
<evidence type="ECO:0000256" key="1">
    <source>
        <dbReference type="ARBA" id="ARBA00006866"/>
    </source>
</evidence>
<keyword evidence="2" id="KW-0399">Innate immunity</keyword>
<dbReference type="InterPro" id="IPR038557">
    <property type="entry name" value="RLR_C_sf"/>
</dbReference>
<dbReference type="PROSITE" id="PS51192">
    <property type="entry name" value="HELICASE_ATP_BIND_1"/>
    <property type="match status" value="1"/>
</dbReference>
<dbReference type="GO" id="GO:0005737">
    <property type="term" value="C:cytoplasm"/>
    <property type="evidence" value="ECO:0007669"/>
    <property type="project" value="TreeGrafter"/>
</dbReference>
<dbReference type="KEGG" id="cvn:111104065"/>
<dbReference type="Pfam" id="PF11648">
    <property type="entry name" value="RIG-I_C-RD"/>
    <property type="match status" value="1"/>
</dbReference>
<comment type="catalytic activity">
    <reaction evidence="6">
        <text>ATP + H2O = ADP + phosphate + H(+)</text>
        <dbReference type="Rhea" id="RHEA:13065"/>
        <dbReference type="ChEBI" id="CHEBI:15377"/>
        <dbReference type="ChEBI" id="CHEBI:15378"/>
        <dbReference type="ChEBI" id="CHEBI:30616"/>
        <dbReference type="ChEBI" id="CHEBI:43474"/>
        <dbReference type="ChEBI" id="CHEBI:456216"/>
        <dbReference type="EC" id="3.6.4.13"/>
    </reaction>
    <physiologicalReaction direction="left-to-right" evidence="6">
        <dbReference type="Rhea" id="RHEA:13066"/>
    </physiologicalReaction>
</comment>
<dbReference type="Gene3D" id="2.170.150.30">
    <property type="entry name" value="RIG-I-like receptor, C-terminal regulatory domain"/>
    <property type="match status" value="1"/>
</dbReference>
<name>A0A8B8AS77_CRAVI</name>
<dbReference type="InterPro" id="IPR001650">
    <property type="entry name" value="Helicase_C-like"/>
</dbReference>
<feature type="domain" description="Helicase ATP-binding" evidence="8">
    <location>
        <begin position="104"/>
        <end position="283"/>
    </location>
</feature>
<evidence type="ECO:0000259" key="10">
    <source>
        <dbReference type="PROSITE" id="PS51789"/>
    </source>
</evidence>
<dbReference type="InterPro" id="IPR014001">
    <property type="entry name" value="Helicase_ATP-bd"/>
</dbReference>